<reference evidence="2" key="1">
    <citation type="journal article" date="2015" name="BMC Genomics">
        <title>Draft genome of a commonly misdiagnosed multidrug resistant pathogen Candida auris.</title>
        <authorList>
            <person name="Chatterjee S."/>
            <person name="Alampalli S.V."/>
            <person name="Nageshan R.K."/>
            <person name="Chettiar S.T."/>
            <person name="Joshi S."/>
            <person name="Tatu U.S."/>
        </authorList>
    </citation>
    <scope>NUCLEOTIDE SEQUENCE [LARGE SCALE GENOMIC DNA]</scope>
    <source>
        <strain evidence="2">6684</strain>
    </source>
</reference>
<evidence type="ECO:0000313" key="1">
    <source>
        <dbReference type="EMBL" id="KND98497.1"/>
    </source>
</evidence>
<dbReference type="AlphaFoldDB" id="A0A0L0NWF8"/>
<dbReference type="Proteomes" id="UP000037122">
    <property type="component" value="Unassembled WGS sequence"/>
</dbReference>
<proteinExistence type="predicted"/>
<accession>A0A0L0NWF8</accession>
<name>A0A0L0NWF8_CANAR</name>
<dbReference type="VEuPathDB" id="FungiDB:QG37_04389"/>
<comment type="caution">
    <text evidence="1">The sequence shown here is derived from an EMBL/GenBank/DDBJ whole genome shotgun (WGS) entry which is preliminary data.</text>
</comment>
<dbReference type="EMBL" id="LGST01000031">
    <property type="protein sequence ID" value="KND98497.1"/>
    <property type="molecule type" value="Genomic_DNA"/>
</dbReference>
<evidence type="ECO:0000313" key="2">
    <source>
        <dbReference type="Proteomes" id="UP000037122"/>
    </source>
</evidence>
<organism evidence="1 2">
    <name type="scientific">Candidozyma auris</name>
    <name type="common">Yeast</name>
    <name type="synonym">Candida auris</name>
    <dbReference type="NCBI Taxonomy" id="498019"/>
    <lineage>
        <taxon>Eukaryota</taxon>
        <taxon>Fungi</taxon>
        <taxon>Dikarya</taxon>
        <taxon>Ascomycota</taxon>
        <taxon>Saccharomycotina</taxon>
        <taxon>Pichiomycetes</taxon>
        <taxon>Metschnikowiaceae</taxon>
        <taxon>Candidozyma</taxon>
    </lineage>
</organism>
<protein>
    <submittedName>
        <fullName evidence="1">Uncharacterized protein</fullName>
    </submittedName>
</protein>
<gene>
    <name evidence="1" type="ORF">QG37_04389</name>
</gene>
<sequence length="51" mass="5345">MGSAKPLMDAVLGTEGYADQLSMAKLRDLAAARPTTVAKRETTCKCIGFGV</sequence>